<dbReference type="GO" id="GO:0005524">
    <property type="term" value="F:ATP binding"/>
    <property type="evidence" value="ECO:0007669"/>
    <property type="project" value="UniProtKB-KW"/>
</dbReference>
<dbReference type="InterPro" id="IPR050388">
    <property type="entry name" value="ABC_Ni/Peptide_Import"/>
</dbReference>
<dbReference type="eggNOG" id="COG0444">
    <property type="taxonomic scope" value="Bacteria"/>
</dbReference>
<evidence type="ECO:0000313" key="9">
    <source>
        <dbReference type="EMBL" id="EHQ91057.1"/>
    </source>
</evidence>
<evidence type="ECO:0000256" key="4">
    <source>
        <dbReference type="ARBA" id="ARBA00022475"/>
    </source>
</evidence>
<reference evidence="9 10" key="1">
    <citation type="submission" date="2011-11" db="EMBL/GenBank/DDBJ databases">
        <title>The Noncontiguous Finished genome of Desulfosporosinus youngiae DSM 17734.</title>
        <authorList>
            <consortium name="US DOE Joint Genome Institute (JGI-PGF)"/>
            <person name="Lucas S."/>
            <person name="Han J."/>
            <person name="Lapidus A."/>
            <person name="Cheng J.-F."/>
            <person name="Goodwin L."/>
            <person name="Pitluck S."/>
            <person name="Peters L."/>
            <person name="Ovchinnikova G."/>
            <person name="Lu M."/>
            <person name="Land M.L."/>
            <person name="Hauser L."/>
            <person name="Pester M."/>
            <person name="Spring S."/>
            <person name="Ollivier B."/>
            <person name="Rattei T."/>
            <person name="Klenk H.-P."/>
            <person name="Wagner M."/>
            <person name="Loy A."/>
            <person name="Woyke T.J."/>
        </authorList>
    </citation>
    <scope>NUCLEOTIDE SEQUENCE [LARGE SCALE GENOMIC DNA]</scope>
    <source>
        <strain evidence="9 10">DSM 17734</strain>
    </source>
</reference>
<dbReference type="PROSITE" id="PS00211">
    <property type="entry name" value="ABC_TRANSPORTER_1"/>
    <property type="match status" value="1"/>
</dbReference>
<keyword evidence="3" id="KW-0813">Transport</keyword>
<dbReference type="InterPro" id="IPR027417">
    <property type="entry name" value="P-loop_NTPase"/>
</dbReference>
<dbReference type="InterPro" id="IPR003593">
    <property type="entry name" value="AAA+_ATPase"/>
</dbReference>
<feature type="domain" description="ABC transporter" evidence="8">
    <location>
        <begin position="7"/>
        <end position="253"/>
    </location>
</feature>
<evidence type="ECO:0000256" key="3">
    <source>
        <dbReference type="ARBA" id="ARBA00022448"/>
    </source>
</evidence>
<dbReference type="SMART" id="SM00382">
    <property type="entry name" value="AAA"/>
    <property type="match status" value="1"/>
</dbReference>
<evidence type="ECO:0000256" key="7">
    <source>
        <dbReference type="ARBA" id="ARBA00023136"/>
    </source>
</evidence>
<dbReference type="Gene3D" id="3.40.50.300">
    <property type="entry name" value="P-loop containing nucleotide triphosphate hydrolases"/>
    <property type="match status" value="1"/>
</dbReference>
<organism evidence="9 10">
    <name type="scientific">Desulfosporosinus youngiae DSM 17734</name>
    <dbReference type="NCBI Taxonomy" id="768710"/>
    <lineage>
        <taxon>Bacteria</taxon>
        <taxon>Bacillati</taxon>
        <taxon>Bacillota</taxon>
        <taxon>Clostridia</taxon>
        <taxon>Eubacteriales</taxon>
        <taxon>Desulfitobacteriaceae</taxon>
        <taxon>Desulfosporosinus</taxon>
    </lineage>
</organism>
<dbReference type="PANTHER" id="PTHR43297">
    <property type="entry name" value="OLIGOPEPTIDE TRANSPORT ATP-BINDING PROTEIN APPD"/>
    <property type="match status" value="1"/>
</dbReference>
<gene>
    <name evidence="9" type="ORF">DesyoDRAFT_4091</name>
</gene>
<dbReference type="InterPro" id="IPR013563">
    <property type="entry name" value="Oligopep_ABC_C"/>
</dbReference>
<dbReference type="AlphaFoldDB" id="H5Y647"/>
<evidence type="ECO:0000256" key="1">
    <source>
        <dbReference type="ARBA" id="ARBA00004202"/>
    </source>
</evidence>
<dbReference type="GO" id="GO:0015833">
    <property type="term" value="P:peptide transport"/>
    <property type="evidence" value="ECO:0007669"/>
    <property type="project" value="InterPro"/>
</dbReference>
<keyword evidence="6" id="KW-0067">ATP-binding</keyword>
<dbReference type="PROSITE" id="PS50893">
    <property type="entry name" value="ABC_TRANSPORTER_2"/>
    <property type="match status" value="1"/>
</dbReference>
<dbReference type="GO" id="GO:0005886">
    <property type="term" value="C:plasma membrane"/>
    <property type="evidence" value="ECO:0007669"/>
    <property type="project" value="UniProtKB-SubCell"/>
</dbReference>
<dbReference type="GO" id="GO:0016887">
    <property type="term" value="F:ATP hydrolysis activity"/>
    <property type="evidence" value="ECO:0007669"/>
    <property type="project" value="InterPro"/>
</dbReference>
<protein>
    <submittedName>
        <fullName evidence="9">ABC-type dipeptide/oligopeptide/nickel transport system, ATPase component</fullName>
    </submittedName>
</protein>
<dbReference type="InterPro" id="IPR003439">
    <property type="entry name" value="ABC_transporter-like_ATP-bd"/>
</dbReference>
<keyword evidence="7" id="KW-0472">Membrane</keyword>
<dbReference type="Pfam" id="PF00005">
    <property type="entry name" value="ABC_tran"/>
    <property type="match status" value="1"/>
</dbReference>
<accession>H5Y647</accession>
<dbReference type="InterPro" id="IPR017871">
    <property type="entry name" value="ABC_transporter-like_CS"/>
</dbReference>
<evidence type="ECO:0000256" key="5">
    <source>
        <dbReference type="ARBA" id="ARBA00022741"/>
    </source>
</evidence>
<keyword evidence="5" id="KW-0547">Nucleotide-binding</keyword>
<name>H5Y647_9FIRM</name>
<proteinExistence type="inferred from homology"/>
<dbReference type="EMBL" id="CM001441">
    <property type="protein sequence ID" value="EHQ91057.1"/>
    <property type="molecule type" value="Genomic_DNA"/>
</dbReference>
<dbReference type="Pfam" id="PF08352">
    <property type="entry name" value="oligo_HPY"/>
    <property type="match status" value="1"/>
</dbReference>
<dbReference type="CDD" id="cd03257">
    <property type="entry name" value="ABC_NikE_OppD_transporters"/>
    <property type="match status" value="1"/>
</dbReference>
<dbReference type="HOGENOM" id="CLU_000604_1_23_9"/>
<evidence type="ECO:0000259" key="8">
    <source>
        <dbReference type="PROSITE" id="PS50893"/>
    </source>
</evidence>
<dbReference type="Proteomes" id="UP000005104">
    <property type="component" value="Chromosome"/>
</dbReference>
<comment type="subcellular location">
    <subcellularLocation>
        <location evidence="1">Cell membrane</location>
        <topology evidence="1">Peripheral membrane protein</topology>
    </subcellularLocation>
</comment>
<keyword evidence="4" id="KW-1003">Cell membrane</keyword>
<comment type="similarity">
    <text evidence="2">Belongs to the ABC transporter superfamily.</text>
</comment>
<evidence type="ECO:0000256" key="2">
    <source>
        <dbReference type="ARBA" id="ARBA00005417"/>
    </source>
</evidence>
<evidence type="ECO:0000313" key="10">
    <source>
        <dbReference type="Proteomes" id="UP000005104"/>
    </source>
</evidence>
<dbReference type="RefSeq" id="WP_007785774.1">
    <property type="nucleotide sequence ID" value="NZ_CM001441.1"/>
</dbReference>
<dbReference type="PANTHER" id="PTHR43297:SF2">
    <property type="entry name" value="DIPEPTIDE TRANSPORT ATP-BINDING PROTEIN DPPD"/>
    <property type="match status" value="1"/>
</dbReference>
<dbReference type="SUPFAM" id="SSF52540">
    <property type="entry name" value="P-loop containing nucleoside triphosphate hydrolases"/>
    <property type="match status" value="1"/>
</dbReference>
<sequence length="262" mass="29004">MKEKAMLELRGVNVAYRENAAVRNVSFKVHEKEIVGIVGESGSGKSTLIRSIIKLLGNQGQVTAGEISFHGRKLLDLSEGEMRRIRGKEIALVIQHPELALDPLWTIGNLFFESMRFHGNISKKQALSLAEELLSSLSLKDTARILKSYPFELSGGMCQRVAIAIAMANGPRLLLADEPTSALDVTVQNQVIETLLQMREMFQTAILMVSHNMGVIARLADTVGVMYRGELVEWGKKDDVLHHPSHDYTKALVRATPKMEGT</sequence>
<dbReference type="OrthoDB" id="9779287at2"/>
<evidence type="ECO:0000256" key="6">
    <source>
        <dbReference type="ARBA" id="ARBA00022840"/>
    </source>
</evidence>
<keyword evidence="10" id="KW-1185">Reference proteome</keyword>
<dbReference type="STRING" id="768710.DesyoDRAFT_4091"/>